<keyword evidence="8" id="KW-0418">Kinase</keyword>
<evidence type="ECO:0000256" key="11">
    <source>
        <dbReference type="ARBA" id="ARBA00023012"/>
    </source>
</evidence>
<dbReference type="Pfam" id="PF02518">
    <property type="entry name" value="HATPase_c"/>
    <property type="match status" value="1"/>
</dbReference>
<dbReference type="InterPro" id="IPR036890">
    <property type="entry name" value="HATPase_C_sf"/>
</dbReference>
<reference evidence="17" key="1">
    <citation type="submission" date="2022-09" db="EMBL/GenBank/DDBJ databases">
        <title>Intensive care unit water sources are persistently colonized with multi-drug resistant bacteria and are the site of extensive horizontal gene transfer of antibiotic resistance genes.</title>
        <authorList>
            <person name="Diorio-Toth L."/>
        </authorList>
    </citation>
    <scope>NUCLEOTIDE SEQUENCE</scope>
    <source>
        <strain evidence="17">GD04147</strain>
    </source>
</reference>
<evidence type="ECO:0000256" key="6">
    <source>
        <dbReference type="ARBA" id="ARBA00022692"/>
    </source>
</evidence>
<comment type="subcellular location">
    <subcellularLocation>
        <location evidence="2">Membrane</location>
        <topology evidence="2">Multi-pass membrane protein</topology>
    </subcellularLocation>
</comment>
<dbReference type="EC" id="2.7.13.3" evidence="3"/>
<keyword evidence="11" id="KW-0902">Two-component regulatory system</keyword>
<evidence type="ECO:0000259" key="15">
    <source>
        <dbReference type="PROSITE" id="PS50109"/>
    </source>
</evidence>
<dbReference type="PANTHER" id="PTHR45436">
    <property type="entry name" value="SENSOR HISTIDINE KINASE YKOH"/>
    <property type="match status" value="1"/>
</dbReference>
<keyword evidence="4" id="KW-0597">Phosphoprotein</keyword>
<dbReference type="PROSITE" id="PS50109">
    <property type="entry name" value="HIS_KIN"/>
    <property type="match status" value="1"/>
</dbReference>
<keyword evidence="7" id="KW-0547">Nucleotide-binding</keyword>
<dbReference type="InterPro" id="IPR050428">
    <property type="entry name" value="TCS_sensor_his_kinase"/>
</dbReference>
<keyword evidence="12 14" id="KW-0472">Membrane</keyword>
<keyword evidence="9 17" id="KW-0067">ATP-binding</keyword>
<evidence type="ECO:0000256" key="12">
    <source>
        <dbReference type="ARBA" id="ARBA00023136"/>
    </source>
</evidence>
<dbReference type="CDD" id="cd00082">
    <property type="entry name" value="HisKA"/>
    <property type="match status" value="1"/>
</dbReference>
<dbReference type="InterPro" id="IPR003661">
    <property type="entry name" value="HisK_dim/P_dom"/>
</dbReference>
<dbReference type="PRINTS" id="PR00344">
    <property type="entry name" value="BCTRLSENSOR"/>
</dbReference>
<dbReference type="EMBL" id="JAODZE010000028">
    <property type="protein sequence ID" value="MDH0148467.1"/>
    <property type="molecule type" value="Genomic_DNA"/>
</dbReference>
<dbReference type="InterPro" id="IPR003660">
    <property type="entry name" value="HAMP_dom"/>
</dbReference>
<keyword evidence="5" id="KW-0808">Transferase</keyword>
<dbReference type="InterPro" id="IPR036097">
    <property type="entry name" value="HisK_dim/P_sf"/>
</dbReference>
<dbReference type="GO" id="GO:0005524">
    <property type="term" value="F:ATP binding"/>
    <property type="evidence" value="ECO:0007669"/>
    <property type="project" value="UniProtKB-KW"/>
</dbReference>
<evidence type="ECO:0000256" key="8">
    <source>
        <dbReference type="ARBA" id="ARBA00022777"/>
    </source>
</evidence>
<dbReference type="SUPFAM" id="SSF55874">
    <property type="entry name" value="ATPase domain of HSP90 chaperone/DNA topoisomerase II/histidine kinase"/>
    <property type="match status" value="1"/>
</dbReference>
<dbReference type="RefSeq" id="WP_014595850.1">
    <property type="nucleotide sequence ID" value="NZ_JAOCDX010000026.1"/>
</dbReference>
<evidence type="ECO:0000256" key="14">
    <source>
        <dbReference type="SAM" id="Phobius"/>
    </source>
</evidence>
<feature type="domain" description="HAMP" evidence="16">
    <location>
        <begin position="198"/>
        <end position="250"/>
    </location>
</feature>
<feature type="region of interest" description="Disordered" evidence="13">
    <location>
        <begin position="470"/>
        <end position="490"/>
    </location>
</feature>
<proteinExistence type="predicted"/>
<dbReference type="Gene3D" id="1.10.287.130">
    <property type="match status" value="1"/>
</dbReference>
<dbReference type="AlphaFoldDB" id="A0A4S2BCI6"/>
<dbReference type="SMART" id="SM00388">
    <property type="entry name" value="HisKA"/>
    <property type="match status" value="1"/>
</dbReference>
<comment type="catalytic activity">
    <reaction evidence="1">
        <text>ATP + protein L-histidine = ADP + protein N-phospho-L-histidine.</text>
        <dbReference type="EC" id="2.7.13.3"/>
    </reaction>
</comment>
<evidence type="ECO:0000313" key="17">
    <source>
        <dbReference type="EMBL" id="MDH0148467.1"/>
    </source>
</evidence>
<dbReference type="SUPFAM" id="SSF47384">
    <property type="entry name" value="Homodimeric domain of signal transducing histidine kinase"/>
    <property type="match status" value="1"/>
</dbReference>
<comment type="caution">
    <text evidence="17">The sequence shown here is derived from an EMBL/GenBank/DDBJ whole genome shotgun (WGS) entry which is preliminary data.</text>
</comment>
<dbReference type="CDD" id="cd00075">
    <property type="entry name" value="HATPase"/>
    <property type="match status" value="1"/>
</dbReference>
<evidence type="ECO:0000313" key="18">
    <source>
        <dbReference type="Proteomes" id="UP001158076"/>
    </source>
</evidence>
<keyword evidence="10 14" id="KW-1133">Transmembrane helix</keyword>
<evidence type="ECO:0000256" key="1">
    <source>
        <dbReference type="ARBA" id="ARBA00000085"/>
    </source>
</evidence>
<evidence type="ECO:0000259" key="16">
    <source>
        <dbReference type="PROSITE" id="PS50885"/>
    </source>
</evidence>
<evidence type="ECO:0000256" key="13">
    <source>
        <dbReference type="SAM" id="MobiDB-lite"/>
    </source>
</evidence>
<evidence type="ECO:0000256" key="4">
    <source>
        <dbReference type="ARBA" id="ARBA00022553"/>
    </source>
</evidence>
<protein>
    <recommendedName>
        <fullName evidence="3">histidine kinase</fullName>
        <ecNumber evidence="3">2.7.13.3</ecNumber>
    </recommendedName>
</protein>
<gene>
    <name evidence="17" type="ORF">N7335_18930</name>
</gene>
<evidence type="ECO:0000256" key="10">
    <source>
        <dbReference type="ARBA" id="ARBA00022989"/>
    </source>
</evidence>
<dbReference type="Pfam" id="PF00512">
    <property type="entry name" value="HisKA"/>
    <property type="match status" value="1"/>
</dbReference>
<dbReference type="InterPro" id="IPR005467">
    <property type="entry name" value="His_kinase_dom"/>
</dbReference>
<evidence type="ECO:0000256" key="3">
    <source>
        <dbReference type="ARBA" id="ARBA00012438"/>
    </source>
</evidence>
<accession>A0A4S2BCI6</accession>
<feature type="domain" description="Histidine kinase" evidence="15">
    <location>
        <begin position="258"/>
        <end position="470"/>
    </location>
</feature>
<name>A0A4S2BCI6_STUST</name>
<dbReference type="InterPro" id="IPR004358">
    <property type="entry name" value="Sig_transdc_His_kin-like_C"/>
</dbReference>
<dbReference type="GO" id="GO:0005886">
    <property type="term" value="C:plasma membrane"/>
    <property type="evidence" value="ECO:0007669"/>
    <property type="project" value="TreeGrafter"/>
</dbReference>
<dbReference type="SMART" id="SM00387">
    <property type="entry name" value="HATPase_c"/>
    <property type="match status" value="1"/>
</dbReference>
<dbReference type="PROSITE" id="PS50885">
    <property type="entry name" value="HAMP"/>
    <property type="match status" value="1"/>
</dbReference>
<dbReference type="PANTHER" id="PTHR45436:SF14">
    <property type="entry name" value="SENSOR PROTEIN QSEC"/>
    <property type="match status" value="1"/>
</dbReference>
<dbReference type="InterPro" id="IPR003594">
    <property type="entry name" value="HATPase_dom"/>
</dbReference>
<organism evidence="17 18">
    <name type="scientific">Stutzerimonas stutzeri</name>
    <name type="common">Pseudomonas stutzeri</name>
    <dbReference type="NCBI Taxonomy" id="316"/>
    <lineage>
        <taxon>Bacteria</taxon>
        <taxon>Pseudomonadati</taxon>
        <taxon>Pseudomonadota</taxon>
        <taxon>Gammaproteobacteria</taxon>
        <taxon>Pseudomonadales</taxon>
        <taxon>Pseudomonadaceae</taxon>
        <taxon>Stutzerimonas</taxon>
    </lineage>
</organism>
<evidence type="ECO:0000256" key="7">
    <source>
        <dbReference type="ARBA" id="ARBA00022741"/>
    </source>
</evidence>
<feature type="transmembrane region" description="Helical" evidence="14">
    <location>
        <begin position="183"/>
        <end position="204"/>
    </location>
</feature>
<sequence length="490" mass="53006">MLKRSIRQRTLALLLGTLLVSLSLISWRSYRDARHEIEELFDAQLAQSARLVQGLVMREMEPLARQALQTALDAAVNARRDQGVPGHDYETKLGFQVYAEDGSSVLQSAGAPNGALQQLAAGSASPFSHLAGGYHEVLLDGHAWRLFLLHDREDALWILVSERGDVRGELVGKIARRSLLPDLVGLPLLALLIWLAVGWGLRPLARMAQLLKSRDPDNLAPLLLAPLPQELEPVAASLNRLLQQVNQLIEREKRFIADAAHELRTPLAVLRIHAQNALQAASEDERERALEQLIAGVDRTTRVVTQLLTLARLEPSAQRLGLTELDLLPLCRETLAELTPLALARGQELTLDVDELADFHLSGDAASLATLLQNLVGNALQYTPDGGQIQVGLQATAAAITLQVDDSGPGVPATQRDKLFERFYRQGDGQGAGLGLAIVARIAELHGASIELADSPLGGLQVAVHLPRQPLSTTTGAQPRPHATGATGIR</sequence>
<dbReference type="Proteomes" id="UP001158076">
    <property type="component" value="Unassembled WGS sequence"/>
</dbReference>
<evidence type="ECO:0000256" key="5">
    <source>
        <dbReference type="ARBA" id="ARBA00022679"/>
    </source>
</evidence>
<evidence type="ECO:0000256" key="9">
    <source>
        <dbReference type="ARBA" id="ARBA00022840"/>
    </source>
</evidence>
<keyword evidence="6 14" id="KW-0812">Transmembrane</keyword>
<evidence type="ECO:0000256" key="2">
    <source>
        <dbReference type="ARBA" id="ARBA00004141"/>
    </source>
</evidence>
<dbReference type="Gene3D" id="3.30.565.10">
    <property type="entry name" value="Histidine kinase-like ATPase, C-terminal domain"/>
    <property type="match status" value="1"/>
</dbReference>
<dbReference type="GO" id="GO:0000155">
    <property type="term" value="F:phosphorelay sensor kinase activity"/>
    <property type="evidence" value="ECO:0007669"/>
    <property type="project" value="InterPro"/>
</dbReference>